<dbReference type="Proteomes" id="UP000242519">
    <property type="component" value="Unassembled WGS sequence"/>
</dbReference>
<keyword evidence="1" id="KW-1133">Transmembrane helix</keyword>
<organism evidence="2 3">
    <name type="scientific">Diplocarpon coronariae</name>
    <dbReference type="NCBI Taxonomy" id="2795749"/>
    <lineage>
        <taxon>Eukaryota</taxon>
        <taxon>Fungi</taxon>
        <taxon>Dikarya</taxon>
        <taxon>Ascomycota</taxon>
        <taxon>Pezizomycotina</taxon>
        <taxon>Leotiomycetes</taxon>
        <taxon>Helotiales</taxon>
        <taxon>Drepanopezizaceae</taxon>
        <taxon>Diplocarpon</taxon>
    </lineage>
</organism>
<dbReference type="InterPro" id="IPR007577">
    <property type="entry name" value="GlycoTrfase_DXD_sugar-bd_CS"/>
</dbReference>
<dbReference type="GO" id="GO:0000136">
    <property type="term" value="C:mannan polymerase complex"/>
    <property type="evidence" value="ECO:0007669"/>
    <property type="project" value="TreeGrafter"/>
</dbReference>
<dbReference type="STRING" id="503106.A0A218ZAL4"/>
<evidence type="ECO:0000313" key="3">
    <source>
        <dbReference type="Proteomes" id="UP000242519"/>
    </source>
</evidence>
<dbReference type="OrthoDB" id="409543at2759"/>
<name>A0A218ZAL4_9HELO</name>
<feature type="transmembrane region" description="Helical" evidence="1">
    <location>
        <begin position="22"/>
        <end position="42"/>
    </location>
</feature>
<dbReference type="GO" id="GO:0000009">
    <property type="term" value="F:alpha-1,6-mannosyltransferase activity"/>
    <property type="evidence" value="ECO:0007669"/>
    <property type="project" value="InterPro"/>
</dbReference>
<sequence>MLVSHEDGGSAMPRLSLFRRQLLRLLQYVLLPLTLFYILVIYEPVPLSRLSHPRRKIDYDAHPTYEYTSLYRQKADLAFEQALDKKLLSLEQDTISLLDEADDLEADAVIWQLTTPDVATALKEWTKQWKLNNRDWDYFLLTARPAELYGYFESIPEIDAMKETSQDIQNDLTRYMLLWYHGGFYADVETWNRISLLDCKPIYDYTAREQGHNVSLMIGVETDEPYISAKQLREWRWARGFGFGQASMWAPMRFDPILRKAIVRTISNSRTQGRSAHEGWIQSLKNHVLGGRSEEVSGRGMFTDLVLEVLSESLKEDHRMRDRDAGLEHRVTWKKFRAMRETAWMDVSQVKEGSEDNMRGLAVLPVNIWYSGQNHSRSGSFEHPSACINYVPGFTPKHS</sequence>
<evidence type="ECO:0008006" key="4">
    <source>
        <dbReference type="Google" id="ProtNLM"/>
    </source>
</evidence>
<dbReference type="AlphaFoldDB" id="A0A218ZAL4"/>
<dbReference type="InterPro" id="IPR039367">
    <property type="entry name" value="Och1-like"/>
</dbReference>
<dbReference type="GO" id="GO:0006487">
    <property type="term" value="P:protein N-linked glycosylation"/>
    <property type="evidence" value="ECO:0007669"/>
    <property type="project" value="TreeGrafter"/>
</dbReference>
<keyword evidence="3" id="KW-1185">Reference proteome</keyword>
<evidence type="ECO:0000313" key="2">
    <source>
        <dbReference type="EMBL" id="OWP04802.1"/>
    </source>
</evidence>
<dbReference type="Pfam" id="PF04488">
    <property type="entry name" value="Gly_transf_sug"/>
    <property type="match status" value="1"/>
</dbReference>
<accession>A0A218ZAL4</accession>
<reference evidence="2 3" key="1">
    <citation type="submission" date="2017-04" db="EMBL/GenBank/DDBJ databases">
        <title>Draft genome sequence of Marssonina coronaria NL1: causal agent of apple blotch.</title>
        <authorList>
            <person name="Cheng Q."/>
        </authorList>
    </citation>
    <scope>NUCLEOTIDE SEQUENCE [LARGE SCALE GENOMIC DNA]</scope>
    <source>
        <strain evidence="2 3">NL1</strain>
    </source>
</reference>
<comment type="caution">
    <text evidence="2">The sequence shown here is derived from an EMBL/GenBank/DDBJ whole genome shotgun (WGS) entry which is preliminary data.</text>
</comment>
<keyword evidence="1" id="KW-0812">Transmembrane</keyword>
<protein>
    <recommendedName>
        <fullName evidence="4">Glycosyltransferase family 32 protein</fullName>
    </recommendedName>
</protein>
<dbReference type="EMBL" id="MZNU01000093">
    <property type="protein sequence ID" value="OWP04802.1"/>
    <property type="molecule type" value="Genomic_DNA"/>
</dbReference>
<dbReference type="PANTHER" id="PTHR31834">
    <property type="entry name" value="INITIATION-SPECIFIC ALPHA-1,6-MANNOSYLTRANSFERASE"/>
    <property type="match status" value="1"/>
</dbReference>
<evidence type="ECO:0000256" key="1">
    <source>
        <dbReference type="SAM" id="Phobius"/>
    </source>
</evidence>
<dbReference type="InParanoid" id="A0A218ZAL4"/>
<dbReference type="Gene3D" id="3.90.550.20">
    <property type="match status" value="1"/>
</dbReference>
<keyword evidence="1" id="KW-0472">Membrane</keyword>
<dbReference type="PANTHER" id="PTHR31834:SF9">
    <property type="entry name" value="INITIATION-SPECIFIC ALPHA-1,6-MANNOSYLTRANSFERASE"/>
    <property type="match status" value="1"/>
</dbReference>
<proteinExistence type="predicted"/>
<gene>
    <name evidence="2" type="ORF">B2J93_4084</name>
</gene>